<dbReference type="CDD" id="cd01650">
    <property type="entry name" value="RT_nLTR_like"/>
    <property type="match status" value="1"/>
</dbReference>
<protein>
    <submittedName>
        <fullName evidence="4">Craniofacial development protein 2</fullName>
    </submittedName>
</protein>
<organism evidence="4">
    <name type="scientific">Cacopsylla melanoneura</name>
    <dbReference type="NCBI Taxonomy" id="428564"/>
    <lineage>
        <taxon>Eukaryota</taxon>
        <taxon>Metazoa</taxon>
        <taxon>Ecdysozoa</taxon>
        <taxon>Arthropoda</taxon>
        <taxon>Hexapoda</taxon>
        <taxon>Insecta</taxon>
        <taxon>Pterygota</taxon>
        <taxon>Neoptera</taxon>
        <taxon>Paraneoptera</taxon>
        <taxon>Hemiptera</taxon>
        <taxon>Sternorrhyncha</taxon>
        <taxon>Psylloidea</taxon>
        <taxon>Psyllidae</taxon>
        <taxon>Psyllinae</taxon>
        <taxon>Cacopsylla</taxon>
    </lineage>
</organism>
<keyword evidence="2" id="KW-0812">Transmembrane</keyword>
<dbReference type="InterPro" id="IPR036691">
    <property type="entry name" value="Endo/exonu/phosph_ase_sf"/>
</dbReference>
<dbReference type="GO" id="GO:0003824">
    <property type="term" value="F:catalytic activity"/>
    <property type="evidence" value="ECO:0007669"/>
    <property type="project" value="InterPro"/>
</dbReference>
<dbReference type="GO" id="GO:0071897">
    <property type="term" value="P:DNA biosynthetic process"/>
    <property type="evidence" value="ECO:0007669"/>
    <property type="project" value="UniProtKB-ARBA"/>
</dbReference>
<dbReference type="InterPro" id="IPR043128">
    <property type="entry name" value="Rev_trsase/Diguanyl_cyclase"/>
</dbReference>
<dbReference type="CDD" id="cd09076">
    <property type="entry name" value="L1-EN"/>
    <property type="match status" value="1"/>
</dbReference>
<dbReference type="PANTHER" id="PTHR47027">
    <property type="entry name" value="REVERSE TRANSCRIPTASE DOMAIN-CONTAINING PROTEIN"/>
    <property type="match status" value="1"/>
</dbReference>
<dbReference type="AlphaFoldDB" id="A0A8D8WLH8"/>
<keyword evidence="2" id="KW-1133">Transmembrane helix</keyword>
<evidence type="ECO:0000259" key="3">
    <source>
        <dbReference type="PROSITE" id="PS50878"/>
    </source>
</evidence>
<keyword evidence="2" id="KW-0472">Membrane</keyword>
<evidence type="ECO:0000313" key="4">
    <source>
        <dbReference type="EMBL" id="CAG6662374.1"/>
    </source>
</evidence>
<evidence type="ECO:0000256" key="2">
    <source>
        <dbReference type="SAM" id="Phobius"/>
    </source>
</evidence>
<evidence type="ECO:0000256" key="1">
    <source>
        <dbReference type="SAM" id="MobiDB-lite"/>
    </source>
</evidence>
<dbReference type="Pfam" id="PF14529">
    <property type="entry name" value="Exo_endo_phos_2"/>
    <property type="match status" value="1"/>
</dbReference>
<dbReference type="InterPro" id="IPR005135">
    <property type="entry name" value="Endo/exonuclease/phosphatase"/>
</dbReference>
<name>A0A8D8WLH8_9HEMI</name>
<feature type="compositionally biased region" description="Polar residues" evidence="1">
    <location>
        <begin position="98"/>
        <end position="110"/>
    </location>
</feature>
<feature type="region of interest" description="Disordered" evidence="1">
    <location>
        <begin position="66"/>
        <end position="86"/>
    </location>
</feature>
<dbReference type="Pfam" id="PF00078">
    <property type="entry name" value="RVT_1"/>
    <property type="match status" value="1"/>
</dbReference>
<accession>A0A8D8WLH8</accession>
<feature type="region of interest" description="Disordered" evidence="1">
    <location>
        <begin position="92"/>
        <end position="111"/>
    </location>
</feature>
<dbReference type="Gene3D" id="3.60.10.10">
    <property type="entry name" value="Endonuclease/exonuclease/phosphatase"/>
    <property type="match status" value="1"/>
</dbReference>
<dbReference type="PROSITE" id="PS50878">
    <property type="entry name" value="RT_POL"/>
    <property type="match status" value="1"/>
</dbReference>
<dbReference type="InterPro" id="IPR043502">
    <property type="entry name" value="DNA/RNA_pol_sf"/>
</dbReference>
<dbReference type="SUPFAM" id="SSF56219">
    <property type="entry name" value="DNase I-like"/>
    <property type="match status" value="1"/>
</dbReference>
<feature type="domain" description="Reverse transcriptase" evidence="3">
    <location>
        <begin position="617"/>
        <end position="890"/>
    </location>
</feature>
<reference evidence="4" key="1">
    <citation type="submission" date="2021-05" db="EMBL/GenBank/DDBJ databases">
        <authorList>
            <person name="Alioto T."/>
            <person name="Alioto T."/>
            <person name="Gomez Garrido J."/>
        </authorList>
    </citation>
    <scope>NUCLEOTIDE SEQUENCE</scope>
</reference>
<proteinExistence type="predicted"/>
<dbReference type="Gene3D" id="3.30.70.270">
    <property type="match status" value="1"/>
</dbReference>
<dbReference type="InterPro" id="IPR000477">
    <property type="entry name" value="RT_dom"/>
</dbReference>
<dbReference type="SUPFAM" id="SSF56672">
    <property type="entry name" value="DNA/RNA polymerases"/>
    <property type="match status" value="1"/>
</dbReference>
<dbReference type="PANTHER" id="PTHR47027:SF8">
    <property type="entry name" value="RIBONUCLEASE H"/>
    <property type="match status" value="1"/>
</dbReference>
<dbReference type="EMBL" id="HBUF01202473">
    <property type="protein sequence ID" value="CAG6662374.1"/>
    <property type="molecule type" value="Transcribed_RNA"/>
</dbReference>
<feature type="transmembrane region" description="Helical" evidence="2">
    <location>
        <begin position="22"/>
        <end position="49"/>
    </location>
</feature>
<feature type="compositionally biased region" description="Basic and acidic residues" evidence="1">
    <location>
        <begin position="73"/>
        <end position="82"/>
    </location>
</feature>
<sequence length="1082" mass="125828">MVSSELSVSNAVTATMVMVLRWVWFLGPFLINCLFVLVIFYNLPSYLLINKNMSRNLRPRPRVLRGSIPLHQDSGEETERARGATSNLAVTARLSHGKTPSENPKQTTPTDIRKNQYKIGTWNVKGMNQLGKTENIVNEMYIMDIDILGISETFLKNSGDYVSRLPNDRKYRMISTGGEKSRKGVAFVLNEKTMNMVDTVVQFSERVMALRIKAHPVDLFIVQCYAPTADSSDEDLDNFYECLRKVIGKKKSYEALVVLGDMNAKVGSERIGDIVGPHGLGSRNERGEEFINFCNENNLIITNTWFEQKKSSRFTWTSPANNQIKNKIDYICINRRYKNAIINSKSRPGADCGSDHIPVVATLQLKLKRVIKKPRKVTWDLQKCKNMSTKEQFSAIFMCEVDKGKNEEYNINNSWNEQKNALMKAAEKEIGQSQSLAKEKWMTQAILDEMEVRKELKMKSMLGEEHMKRYKEARKNIQLMCRNAKEVYMNKECEEAEILERVNTNKFHTKIKSLMKKDNKVSEYILGVNGEELYEGEEQILRWKQYCEQLYKDSNRPQLEPRVIDDNEIPKFTEEDIRRILKSLSNNKAVGTDQIPIEFVKTLNERAMSEITLLINSIYKEGIIPSDFLESIFIPLPKKNKAKNCTDFRTISLISHSSKILLSIIRERITKRIEQNLAETQMGFRAGKGCRDGITALRVLLERSVEMRVDVFLAFVDFEKAFDNLKHENLRDIIEEIDIPKAELRLIENLYWNQRGKVRTKFGDSESFNIEKGVRQGCLISPILFNIYVEKIIDKALGMEEKGFSINGRIVNNLRYADDTLIIAKSKGELKRLLEQLNNACAQYGMRINMKKTKTMTVRKIEKQEEEPNIILGSETLEEVKKYPYLGAEITHDARCVQEVRKRIGIAKNSFWKHEEILRRNVNLPTKLRILNTYIFSTFTYACESWTIDKYIAKRITGFENWCYRRILRIKWIDKVRNVEVLRRIGKRSFDLLTRIKKRKMAYAGHIMRGSSGELLLNIVEGRIVGSRDRGRQRRKWSDDIKDWTKIRNYGECKRMAERREDWRNVIREYYLTQPSDTKTRP</sequence>